<comment type="caution">
    <text evidence="2">The sequence shown here is derived from an EMBL/GenBank/DDBJ whole genome shotgun (WGS) entry which is preliminary data.</text>
</comment>
<name>A0ABV4VU15_9GAMM</name>
<evidence type="ECO:0000313" key="2">
    <source>
        <dbReference type="EMBL" id="MFB2652634.1"/>
    </source>
</evidence>
<feature type="transmembrane region" description="Helical" evidence="1">
    <location>
        <begin position="39"/>
        <end position="61"/>
    </location>
</feature>
<keyword evidence="1" id="KW-0472">Membrane</keyword>
<reference evidence="2 3" key="1">
    <citation type="submission" date="2024-09" db="EMBL/GenBank/DDBJ databases">
        <authorList>
            <person name="Zhang Y."/>
        </authorList>
    </citation>
    <scope>NUCLEOTIDE SEQUENCE [LARGE SCALE GENOMIC DNA]</scope>
    <source>
        <strain evidence="2 3">SH314</strain>
    </source>
</reference>
<keyword evidence="3" id="KW-1185">Reference proteome</keyword>
<gene>
    <name evidence="2" type="ORF">ACE02L_07775</name>
</gene>
<keyword evidence="1" id="KW-1133">Transmembrane helix</keyword>
<dbReference type="RefSeq" id="WP_374918845.1">
    <property type="nucleotide sequence ID" value="NZ_JBHFGJ010000003.1"/>
</dbReference>
<organism evidence="2 3">
    <name type="scientific">Shewanella seohaensis</name>
    <dbReference type="NCBI Taxonomy" id="755175"/>
    <lineage>
        <taxon>Bacteria</taxon>
        <taxon>Pseudomonadati</taxon>
        <taxon>Pseudomonadota</taxon>
        <taxon>Gammaproteobacteria</taxon>
        <taxon>Alteromonadales</taxon>
        <taxon>Shewanellaceae</taxon>
        <taxon>Shewanella</taxon>
    </lineage>
</organism>
<evidence type="ECO:0008006" key="4">
    <source>
        <dbReference type="Google" id="ProtNLM"/>
    </source>
</evidence>
<protein>
    <recommendedName>
        <fullName evidence="4">Cardiolipin synthase N-terminal domain-containing protein</fullName>
    </recommendedName>
</protein>
<accession>A0ABV4VU15</accession>
<evidence type="ECO:0000313" key="3">
    <source>
        <dbReference type="Proteomes" id="UP001576726"/>
    </source>
</evidence>
<proteinExistence type="predicted"/>
<dbReference type="Proteomes" id="UP001576726">
    <property type="component" value="Unassembled WGS sequence"/>
</dbReference>
<dbReference type="EMBL" id="JBHFGJ010000003">
    <property type="protein sequence ID" value="MFB2652634.1"/>
    <property type="molecule type" value="Genomic_DNA"/>
</dbReference>
<feature type="transmembrane region" description="Helical" evidence="1">
    <location>
        <begin position="6"/>
        <end position="27"/>
    </location>
</feature>
<evidence type="ECO:0000256" key="1">
    <source>
        <dbReference type="SAM" id="Phobius"/>
    </source>
</evidence>
<keyword evidence="1" id="KW-0812">Transmembrane</keyword>
<sequence>MDLNATLWGQIFFVLAIIVIFFTVRFAKGKAKNIPLVGFYALLLNFLFPPGGWIYCGYWYFKSENYQ</sequence>